<protein>
    <submittedName>
        <fullName evidence="3">Uncharacterized protein</fullName>
    </submittedName>
</protein>
<name>A0A0G4HZB3_9ALVE</name>
<dbReference type="PhylomeDB" id="A0A0G4HZB3"/>
<proteinExistence type="inferred from homology"/>
<dbReference type="PANTHER" id="PTHR11960">
    <property type="entry name" value="EUKARYOTIC TRANSLATION INITIATION FACTOR 4E RELATED"/>
    <property type="match status" value="1"/>
</dbReference>
<dbReference type="VEuPathDB" id="CryptoDB:Cvel_9692"/>
<dbReference type="GO" id="GO:0000340">
    <property type="term" value="F:RNA 7-methylguanosine cap binding"/>
    <property type="evidence" value="ECO:0007669"/>
    <property type="project" value="TreeGrafter"/>
</dbReference>
<dbReference type="InterPro" id="IPR023398">
    <property type="entry name" value="TIF_eIF4e-like"/>
</dbReference>
<comment type="similarity">
    <text evidence="1">Belongs to the eukaryotic initiation factor 4E family.</text>
</comment>
<feature type="compositionally biased region" description="Low complexity" evidence="2">
    <location>
        <begin position="254"/>
        <end position="271"/>
    </location>
</feature>
<evidence type="ECO:0000256" key="1">
    <source>
        <dbReference type="RuleBase" id="RU004374"/>
    </source>
</evidence>
<dbReference type="InterPro" id="IPR001040">
    <property type="entry name" value="TIF_eIF_4E"/>
</dbReference>
<feature type="region of interest" description="Disordered" evidence="2">
    <location>
        <begin position="220"/>
        <end position="339"/>
    </location>
</feature>
<feature type="compositionally biased region" description="Basic and acidic residues" evidence="2">
    <location>
        <begin position="272"/>
        <end position="281"/>
    </location>
</feature>
<feature type="region of interest" description="Disordered" evidence="2">
    <location>
        <begin position="1"/>
        <end position="21"/>
    </location>
</feature>
<dbReference type="GO" id="GO:0016281">
    <property type="term" value="C:eukaryotic translation initiation factor 4F complex"/>
    <property type="evidence" value="ECO:0007669"/>
    <property type="project" value="TreeGrafter"/>
</dbReference>
<keyword evidence="1" id="KW-0648">Protein biosynthesis</keyword>
<dbReference type="GO" id="GO:0003743">
    <property type="term" value="F:translation initiation factor activity"/>
    <property type="evidence" value="ECO:0007669"/>
    <property type="project" value="UniProtKB-KW"/>
</dbReference>
<dbReference type="EMBL" id="CDMZ01004493">
    <property type="protein sequence ID" value="CEM49914.1"/>
    <property type="molecule type" value="Genomic_DNA"/>
</dbReference>
<dbReference type="SUPFAM" id="SSF55418">
    <property type="entry name" value="eIF4e-like"/>
    <property type="match status" value="1"/>
</dbReference>
<dbReference type="Gene3D" id="3.30.760.10">
    <property type="entry name" value="RNA Cap, Translation Initiation Factor Eif4e"/>
    <property type="match status" value="1"/>
</dbReference>
<reference evidence="3" key="1">
    <citation type="submission" date="2014-11" db="EMBL/GenBank/DDBJ databases">
        <authorList>
            <person name="Otto D Thomas"/>
            <person name="Naeem Raeece"/>
        </authorList>
    </citation>
    <scope>NUCLEOTIDE SEQUENCE</scope>
</reference>
<gene>
    <name evidence="3" type="ORF">Cvel_9692</name>
</gene>
<keyword evidence="1" id="KW-0694">RNA-binding</keyword>
<dbReference type="AlphaFoldDB" id="A0A0G4HZB3"/>
<organism evidence="3">
    <name type="scientific">Chromera velia CCMP2878</name>
    <dbReference type="NCBI Taxonomy" id="1169474"/>
    <lineage>
        <taxon>Eukaryota</taxon>
        <taxon>Sar</taxon>
        <taxon>Alveolata</taxon>
        <taxon>Colpodellida</taxon>
        <taxon>Chromeraceae</taxon>
        <taxon>Chromera</taxon>
    </lineage>
</organism>
<dbReference type="Pfam" id="PF01652">
    <property type="entry name" value="IF4E"/>
    <property type="match status" value="1"/>
</dbReference>
<evidence type="ECO:0000313" key="3">
    <source>
        <dbReference type="EMBL" id="CEM49914.1"/>
    </source>
</evidence>
<feature type="compositionally biased region" description="Gly residues" evidence="2">
    <location>
        <begin position="282"/>
        <end position="296"/>
    </location>
</feature>
<feature type="compositionally biased region" description="Low complexity" evidence="2">
    <location>
        <begin position="297"/>
        <end position="308"/>
    </location>
</feature>
<evidence type="ECO:0000256" key="2">
    <source>
        <dbReference type="SAM" id="MobiDB-lite"/>
    </source>
</evidence>
<accession>A0A0G4HZB3</accession>
<sequence>MTERKVPKRLTHEERKVHDWPQGENPLETEWTLWFEKKLHIQQSTQEYEQNLKQVGTFSTLEGFHRLWRHLRRASEIPPDRSVSVFRKGIRPMWEAVPYGGAWIVKVKRANHEKVVDCLWERMVFGCIGELFGCPELAGVVLSSRHTDVAFSVWNESNSNPRVQGHIGERLREICGLPDDTLLQYKCNMQSIKDMSSYKNAQYFMFTPNHEPAEAPLHVMHGMDGTANGIPHDVFPPLPEAEMDKAADGEGETASSSANAVASPSHGVGAKEAGKEGEGVSHGKGGKGGKGDGTVGVNGPTPTPTSKGGQKKGGGGKEEKQNHGKPPGEGAVKATPTES</sequence>
<keyword evidence="1" id="KW-0396">Initiation factor</keyword>